<dbReference type="Pfam" id="PF09409">
    <property type="entry name" value="PUB"/>
    <property type="match status" value="1"/>
</dbReference>
<dbReference type="PANTHER" id="PTHR46713">
    <property type="entry name" value="F13M7.16 PROTEIN"/>
    <property type="match status" value="1"/>
</dbReference>
<dbReference type="Gene3D" id="1.10.8.10">
    <property type="entry name" value="DNA helicase RuvA subunit, C-terminal domain"/>
    <property type="match status" value="1"/>
</dbReference>
<dbReference type="InterPro" id="IPR018997">
    <property type="entry name" value="PUB_domain"/>
</dbReference>
<proteinExistence type="predicted"/>
<protein>
    <submittedName>
        <fullName evidence="3">Putative PUB domain-containing protein</fullName>
    </submittedName>
</protein>
<dbReference type="EMBL" id="WOCE01000019">
    <property type="protein sequence ID" value="KAE9592110.1"/>
    <property type="molecule type" value="Genomic_DNA"/>
</dbReference>
<dbReference type="PANTHER" id="PTHR46713:SF7">
    <property type="entry name" value="UBX DOMAIN-CONTAINING PROTEIN 1-LIKE"/>
    <property type="match status" value="1"/>
</dbReference>
<dbReference type="PROSITE" id="PS50030">
    <property type="entry name" value="UBA"/>
    <property type="match status" value="1"/>
</dbReference>
<feature type="compositionally biased region" description="Basic and acidic residues" evidence="1">
    <location>
        <begin position="91"/>
        <end position="106"/>
    </location>
</feature>
<dbReference type="InterPro" id="IPR015940">
    <property type="entry name" value="UBA"/>
</dbReference>
<evidence type="ECO:0000313" key="3">
    <source>
        <dbReference type="EMBL" id="KAE9592110.1"/>
    </source>
</evidence>
<evidence type="ECO:0000256" key="1">
    <source>
        <dbReference type="SAM" id="MobiDB-lite"/>
    </source>
</evidence>
<organism evidence="3 4">
    <name type="scientific">Lupinus albus</name>
    <name type="common">White lupine</name>
    <name type="synonym">Lupinus termis</name>
    <dbReference type="NCBI Taxonomy" id="3870"/>
    <lineage>
        <taxon>Eukaryota</taxon>
        <taxon>Viridiplantae</taxon>
        <taxon>Streptophyta</taxon>
        <taxon>Embryophyta</taxon>
        <taxon>Tracheophyta</taxon>
        <taxon>Spermatophyta</taxon>
        <taxon>Magnoliopsida</taxon>
        <taxon>eudicotyledons</taxon>
        <taxon>Gunneridae</taxon>
        <taxon>Pentapetalae</taxon>
        <taxon>rosids</taxon>
        <taxon>fabids</taxon>
        <taxon>Fabales</taxon>
        <taxon>Fabaceae</taxon>
        <taxon>Papilionoideae</taxon>
        <taxon>50 kb inversion clade</taxon>
        <taxon>genistoids sensu lato</taxon>
        <taxon>core genistoids</taxon>
        <taxon>Genisteae</taxon>
        <taxon>Lupinus</taxon>
    </lineage>
</organism>
<evidence type="ECO:0000259" key="2">
    <source>
        <dbReference type="PROSITE" id="PS50030"/>
    </source>
</evidence>
<dbReference type="InterPro" id="IPR036339">
    <property type="entry name" value="PUB-like_dom_sf"/>
</dbReference>
<comment type="caution">
    <text evidence="3">The sequence shown here is derived from an EMBL/GenBank/DDBJ whole genome shotgun (WGS) entry which is preliminary data.</text>
</comment>
<dbReference type="SUPFAM" id="SSF46934">
    <property type="entry name" value="UBA-like"/>
    <property type="match status" value="1"/>
</dbReference>
<dbReference type="Gene3D" id="1.20.58.2190">
    <property type="match status" value="1"/>
</dbReference>
<dbReference type="InterPro" id="IPR009060">
    <property type="entry name" value="UBA-like_sf"/>
</dbReference>
<name>A0A6A4NSF8_LUPAL</name>
<feature type="domain" description="UBA" evidence="2">
    <location>
        <begin position="5"/>
        <end position="46"/>
    </location>
</feature>
<dbReference type="OrthoDB" id="336240at2759"/>
<dbReference type="Proteomes" id="UP000447434">
    <property type="component" value="Chromosome 19"/>
</dbReference>
<dbReference type="AlphaFoldDB" id="A0A6A4NSF8"/>
<feature type="region of interest" description="Disordered" evidence="1">
    <location>
        <begin position="88"/>
        <end position="107"/>
    </location>
</feature>
<accession>A0A6A4NSF8</accession>
<dbReference type="SUPFAM" id="SSF143503">
    <property type="entry name" value="PUG domain-like"/>
    <property type="match status" value="1"/>
</dbReference>
<dbReference type="SMART" id="SM00580">
    <property type="entry name" value="PUG"/>
    <property type="match status" value="1"/>
</dbReference>
<keyword evidence="4" id="KW-1185">Reference proteome</keyword>
<reference evidence="4" key="1">
    <citation type="journal article" date="2020" name="Nat. Commun.">
        <title>Genome sequence of the cluster root forming white lupin.</title>
        <authorList>
            <person name="Hufnagel B."/>
            <person name="Marques A."/>
            <person name="Soriano A."/>
            <person name="Marques L."/>
            <person name="Divol F."/>
            <person name="Doumas P."/>
            <person name="Sallet E."/>
            <person name="Mancinotti D."/>
            <person name="Carrere S."/>
            <person name="Marande W."/>
            <person name="Arribat S."/>
            <person name="Keller J."/>
            <person name="Huneau C."/>
            <person name="Blein T."/>
            <person name="Aime D."/>
            <person name="Laguerre M."/>
            <person name="Taylor J."/>
            <person name="Schubert V."/>
            <person name="Nelson M."/>
            <person name="Geu-Flores F."/>
            <person name="Crespi M."/>
            <person name="Gallardo-Guerrero K."/>
            <person name="Delaux P.-M."/>
            <person name="Salse J."/>
            <person name="Berges H."/>
            <person name="Guyot R."/>
            <person name="Gouzy J."/>
            <person name="Peret B."/>
        </authorList>
    </citation>
    <scope>NUCLEOTIDE SEQUENCE [LARGE SCALE GENOMIC DNA]</scope>
    <source>
        <strain evidence="4">cv. Amiga</strain>
    </source>
</reference>
<dbReference type="Pfam" id="PF22562">
    <property type="entry name" value="UBA_7"/>
    <property type="match status" value="1"/>
</dbReference>
<gene>
    <name evidence="3" type="ORF">Lalb_Chr19g0125761</name>
</gene>
<evidence type="ECO:0000313" key="4">
    <source>
        <dbReference type="Proteomes" id="UP000447434"/>
    </source>
</evidence>
<sequence length="251" mass="28865">MVSLKVNEKLLKELESMGIQQAHAIPALYYSGNTSAEKAINWLIYHDSDADIDEKPLVDIDIPIESIESFHITEEMRITAQKLRGKMCKRKEKEEKKMEKEREKLNRSSIHSIPSEVHEPVRSSATAVRENKSLKLDHLRECLRSLKYNLQGENARVIRAFETLRIYVGNVAKNPDEEKYRKIRLSNPVFQERIGSLKDGMKFLELCGFERRGDFLYLPYQKVDITLLNSAGFVLNSASTNPFFGILSTCN</sequence>